<dbReference type="EMBL" id="CP034170">
    <property type="protein sequence ID" value="AZI57616.1"/>
    <property type="molecule type" value="Genomic_DNA"/>
</dbReference>
<gene>
    <name evidence="3" type="ORF">EH165_05055</name>
</gene>
<protein>
    <submittedName>
        <fullName evidence="3">Uncharacterized protein</fullName>
    </submittedName>
</protein>
<accession>A0A3G8ZUB7</accession>
<evidence type="ECO:0000313" key="3">
    <source>
        <dbReference type="EMBL" id="AZI57616.1"/>
    </source>
</evidence>
<feature type="compositionally biased region" description="Polar residues" evidence="1">
    <location>
        <begin position="15"/>
        <end position="24"/>
    </location>
</feature>
<keyword evidence="2" id="KW-0812">Transmembrane</keyword>
<dbReference type="RefSeq" id="WP_124798301.1">
    <property type="nucleotide sequence ID" value="NZ_CP034170.1"/>
</dbReference>
<keyword evidence="4" id="KW-1185">Reference proteome</keyword>
<feature type="region of interest" description="Disordered" evidence="1">
    <location>
        <begin position="1"/>
        <end position="32"/>
    </location>
</feature>
<dbReference type="KEGG" id="nak:EH165_05055"/>
<sequence>MPSPRKRQPKRSSSVALSRRNNPGASRARAVKATAVGVPEPARKAPRRWIVVGSLSLVVALLFIASLITFLA</sequence>
<proteinExistence type="predicted"/>
<organism evidence="3 4">
    <name type="scientific">Nakamurella antarctica</name>
    <dbReference type="NCBI Taxonomy" id="1902245"/>
    <lineage>
        <taxon>Bacteria</taxon>
        <taxon>Bacillati</taxon>
        <taxon>Actinomycetota</taxon>
        <taxon>Actinomycetes</taxon>
        <taxon>Nakamurellales</taxon>
        <taxon>Nakamurellaceae</taxon>
        <taxon>Nakamurella</taxon>
    </lineage>
</organism>
<reference evidence="3 4" key="1">
    <citation type="submission" date="2018-11" db="EMBL/GenBank/DDBJ databases">
        <authorList>
            <person name="Da X."/>
        </authorList>
    </citation>
    <scope>NUCLEOTIDE SEQUENCE [LARGE SCALE GENOMIC DNA]</scope>
    <source>
        <strain evidence="3 4">S14-144</strain>
    </source>
</reference>
<keyword evidence="2" id="KW-0472">Membrane</keyword>
<dbReference type="AlphaFoldDB" id="A0A3G8ZUB7"/>
<feature type="transmembrane region" description="Helical" evidence="2">
    <location>
        <begin position="49"/>
        <end position="71"/>
    </location>
</feature>
<reference evidence="3 4" key="2">
    <citation type="submission" date="2018-12" db="EMBL/GenBank/DDBJ databases">
        <title>Nakamurella antarcticus sp. nov., isolated from Antarctica South Shetland Islands soil.</title>
        <authorList>
            <person name="Peng F."/>
        </authorList>
    </citation>
    <scope>NUCLEOTIDE SEQUENCE [LARGE SCALE GENOMIC DNA]</scope>
    <source>
        <strain evidence="3 4">S14-144</strain>
    </source>
</reference>
<evidence type="ECO:0000256" key="1">
    <source>
        <dbReference type="SAM" id="MobiDB-lite"/>
    </source>
</evidence>
<keyword evidence="2" id="KW-1133">Transmembrane helix</keyword>
<evidence type="ECO:0000256" key="2">
    <source>
        <dbReference type="SAM" id="Phobius"/>
    </source>
</evidence>
<feature type="compositionally biased region" description="Basic residues" evidence="1">
    <location>
        <begin position="1"/>
        <end position="10"/>
    </location>
</feature>
<evidence type="ECO:0000313" key="4">
    <source>
        <dbReference type="Proteomes" id="UP000268084"/>
    </source>
</evidence>
<dbReference type="Proteomes" id="UP000268084">
    <property type="component" value="Chromosome"/>
</dbReference>
<name>A0A3G8ZUB7_9ACTN</name>